<name>A0A554VI12_9FLAO</name>
<evidence type="ECO:0000313" key="2">
    <source>
        <dbReference type="Proteomes" id="UP000318833"/>
    </source>
</evidence>
<reference evidence="1 2" key="1">
    <citation type="submission" date="2019-07" db="EMBL/GenBank/DDBJ databases">
        <title>The draft genome sequence of Aquimarina algiphila M91.</title>
        <authorList>
            <person name="Meng X."/>
        </authorList>
    </citation>
    <scope>NUCLEOTIDE SEQUENCE [LARGE SCALE GENOMIC DNA]</scope>
    <source>
        <strain evidence="1 2">M91</strain>
    </source>
</reference>
<dbReference type="RefSeq" id="WP_109436629.1">
    <property type="nucleotide sequence ID" value="NZ_CANLFO010000009.1"/>
</dbReference>
<dbReference type="AlphaFoldDB" id="A0A554VI12"/>
<dbReference type="OrthoDB" id="771388at2"/>
<keyword evidence="2" id="KW-1185">Reference proteome</keyword>
<dbReference type="Proteomes" id="UP000318833">
    <property type="component" value="Unassembled WGS sequence"/>
</dbReference>
<sequence length="73" mass="8120">MINEQKIPCPVCQGQIPFDITSLLQGVKFACPSCQSVVALSPESIDETRNAIEKYEELKQAGAKLKNKSYDKF</sequence>
<evidence type="ECO:0000313" key="1">
    <source>
        <dbReference type="EMBL" id="TSE07266.1"/>
    </source>
</evidence>
<dbReference type="EMBL" id="VLNR01000035">
    <property type="protein sequence ID" value="TSE07266.1"/>
    <property type="molecule type" value="Genomic_DNA"/>
</dbReference>
<proteinExistence type="predicted"/>
<accession>A0A554VI12</accession>
<protein>
    <submittedName>
        <fullName evidence="1">Uncharacterized protein</fullName>
    </submittedName>
</protein>
<organism evidence="1 2">
    <name type="scientific">Aquimarina algiphila</name>
    <dbReference type="NCBI Taxonomy" id="2047982"/>
    <lineage>
        <taxon>Bacteria</taxon>
        <taxon>Pseudomonadati</taxon>
        <taxon>Bacteroidota</taxon>
        <taxon>Flavobacteriia</taxon>
        <taxon>Flavobacteriales</taxon>
        <taxon>Flavobacteriaceae</taxon>
        <taxon>Aquimarina</taxon>
    </lineage>
</organism>
<gene>
    <name evidence="1" type="ORF">FOF46_16425</name>
</gene>
<comment type="caution">
    <text evidence="1">The sequence shown here is derived from an EMBL/GenBank/DDBJ whole genome shotgun (WGS) entry which is preliminary data.</text>
</comment>